<dbReference type="Gene3D" id="2.40.50.140">
    <property type="entry name" value="Nucleic acid-binding proteins"/>
    <property type="match status" value="1"/>
</dbReference>
<dbReference type="SUPFAM" id="SSF50331">
    <property type="entry name" value="MOP-like"/>
    <property type="match status" value="1"/>
</dbReference>
<keyword evidence="6" id="KW-1185">Reference proteome</keyword>
<name>A0ABT8VFV6_9BACL</name>
<evidence type="ECO:0000256" key="3">
    <source>
        <dbReference type="ARBA" id="ARBA00022840"/>
    </source>
</evidence>
<dbReference type="SUPFAM" id="SSF52540">
    <property type="entry name" value="P-loop containing nucleoside triphosphate hydrolases"/>
    <property type="match status" value="1"/>
</dbReference>
<dbReference type="InterPro" id="IPR015855">
    <property type="entry name" value="ABC_transpr_MalK-like"/>
</dbReference>
<proteinExistence type="predicted"/>
<dbReference type="SMART" id="SM00382">
    <property type="entry name" value="AAA"/>
    <property type="match status" value="1"/>
</dbReference>
<dbReference type="Pfam" id="PF17912">
    <property type="entry name" value="OB_MalK"/>
    <property type="match status" value="1"/>
</dbReference>
<dbReference type="InterPro" id="IPR040582">
    <property type="entry name" value="OB_MalK-like"/>
</dbReference>
<dbReference type="InterPro" id="IPR027417">
    <property type="entry name" value="P-loop_NTPase"/>
</dbReference>
<accession>A0ABT8VFV6</accession>
<gene>
    <name evidence="5" type="primary">ugpC</name>
    <name evidence="5" type="ORF">Q3C12_22940</name>
</gene>
<dbReference type="PROSITE" id="PS00211">
    <property type="entry name" value="ABC_TRANSPORTER_1"/>
    <property type="match status" value="1"/>
</dbReference>
<dbReference type="InterPro" id="IPR047641">
    <property type="entry name" value="ABC_transpr_MalK/UgpC-like"/>
</dbReference>
<organism evidence="5 6">
    <name type="scientific">Paenibacillus ehimensis</name>
    <dbReference type="NCBI Taxonomy" id="79264"/>
    <lineage>
        <taxon>Bacteria</taxon>
        <taxon>Bacillati</taxon>
        <taxon>Bacillota</taxon>
        <taxon>Bacilli</taxon>
        <taxon>Bacillales</taxon>
        <taxon>Paenibacillaceae</taxon>
        <taxon>Paenibacillus</taxon>
    </lineage>
</organism>
<dbReference type="InterPro" id="IPR003593">
    <property type="entry name" value="AAA+_ATPase"/>
</dbReference>
<sequence>MARVVFQNIRKEYVDDKKGTFTAVENSNFVIEDREFVVFVGPSGCGKTTSLRMIAGLERQTSGDIYIGDRLVNQMHPKDRDIAMVFQDYALYPHMTIEENLSFGLKNLKRPKDEIQRKVKEASSILGLTDMLDRKPRELSGGQRQRVAVGRAIVRDPQVFLFDEPLSNLDAKLRIQMRVELAELHKRLGATIVYVTHDQVEAMTLGERIVVMNQGRIQQIASPTELYNRPSNMFVAGFIGSPAMNFMDARIERGHVHVEGASFALTDAAVRGLKAYEGKSIILGVRPENIYGEEYAPPAASAYRLNAVVQVVENLGAENLVYFRVGQRMVTARVHPETTAQVGQAKLFAFDGGKLNFFDPATEERIVLEA</sequence>
<dbReference type="InterPro" id="IPR017871">
    <property type="entry name" value="ABC_transporter-like_CS"/>
</dbReference>
<dbReference type="Gene3D" id="2.40.50.100">
    <property type="match status" value="1"/>
</dbReference>
<evidence type="ECO:0000256" key="2">
    <source>
        <dbReference type="ARBA" id="ARBA00022741"/>
    </source>
</evidence>
<dbReference type="Gene3D" id="3.40.50.300">
    <property type="entry name" value="P-loop containing nucleotide triphosphate hydrolases"/>
    <property type="match status" value="1"/>
</dbReference>
<dbReference type="Pfam" id="PF00005">
    <property type="entry name" value="ABC_tran"/>
    <property type="match status" value="1"/>
</dbReference>
<dbReference type="InterPro" id="IPR012340">
    <property type="entry name" value="NA-bd_OB-fold"/>
</dbReference>
<dbReference type="NCBIfam" id="NF008653">
    <property type="entry name" value="PRK11650.1"/>
    <property type="match status" value="1"/>
</dbReference>
<reference evidence="5" key="1">
    <citation type="submission" date="2023-07" db="EMBL/GenBank/DDBJ databases">
        <authorList>
            <person name="Aktuganov G."/>
            <person name="Boyko T."/>
            <person name="Delegan Y."/>
            <person name="Galimzianova N."/>
            <person name="Gilvanova E."/>
            <person name="Korobov V."/>
            <person name="Kuzmina L."/>
            <person name="Melentiev A."/>
            <person name="Milman P."/>
            <person name="Ryabova A."/>
            <person name="Stupak E."/>
            <person name="Yasakov T."/>
            <person name="Zharikova N."/>
            <person name="Zhurenko E."/>
        </authorList>
    </citation>
    <scope>NUCLEOTIDE SEQUENCE</scope>
    <source>
        <strain evidence="5">IB-739</strain>
    </source>
</reference>
<dbReference type="CDD" id="cd03301">
    <property type="entry name" value="ABC_MalK_N"/>
    <property type="match status" value="1"/>
</dbReference>
<keyword evidence="3 5" id="KW-0067">ATP-binding</keyword>
<dbReference type="PANTHER" id="PTHR43875:SF1">
    <property type="entry name" value="OSMOPROTECTIVE COMPOUNDS UPTAKE ATP-BINDING PROTEIN GGTA"/>
    <property type="match status" value="1"/>
</dbReference>
<dbReference type="Proteomes" id="UP001168883">
    <property type="component" value="Unassembled WGS sequence"/>
</dbReference>
<dbReference type="PROSITE" id="PS50893">
    <property type="entry name" value="ABC_TRANSPORTER_2"/>
    <property type="match status" value="1"/>
</dbReference>
<dbReference type="GO" id="GO:0005524">
    <property type="term" value="F:ATP binding"/>
    <property type="evidence" value="ECO:0007669"/>
    <property type="project" value="UniProtKB-KW"/>
</dbReference>
<dbReference type="PANTHER" id="PTHR43875">
    <property type="entry name" value="MALTODEXTRIN IMPORT ATP-BINDING PROTEIN MSMX"/>
    <property type="match status" value="1"/>
</dbReference>
<dbReference type="EMBL" id="JAUMKJ010000032">
    <property type="protein sequence ID" value="MDO3679871.1"/>
    <property type="molecule type" value="Genomic_DNA"/>
</dbReference>
<evidence type="ECO:0000256" key="1">
    <source>
        <dbReference type="ARBA" id="ARBA00022448"/>
    </source>
</evidence>
<dbReference type="InterPro" id="IPR003439">
    <property type="entry name" value="ABC_transporter-like_ATP-bd"/>
</dbReference>
<keyword evidence="2" id="KW-0547">Nucleotide-binding</keyword>
<dbReference type="RefSeq" id="WP_025848303.1">
    <property type="nucleotide sequence ID" value="NZ_JAUMKJ010000032.1"/>
</dbReference>
<protein>
    <submittedName>
        <fullName evidence="5">Sn-glycerol-3-phosphate ABC transporter ATP-binding protein UgpC</fullName>
    </submittedName>
</protein>
<evidence type="ECO:0000313" key="6">
    <source>
        <dbReference type="Proteomes" id="UP001168883"/>
    </source>
</evidence>
<evidence type="ECO:0000313" key="5">
    <source>
        <dbReference type="EMBL" id="MDO3679871.1"/>
    </source>
</evidence>
<keyword evidence="1" id="KW-0813">Transport</keyword>
<feature type="domain" description="ABC transporter" evidence="4">
    <location>
        <begin position="4"/>
        <end position="239"/>
    </location>
</feature>
<evidence type="ECO:0000259" key="4">
    <source>
        <dbReference type="PROSITE" id="PS50893"/>
    </source>
</evidence>
<dbReference type="InterPro" id="IPR008995">
    <property type="entry name" value="Mo/tungstate-bd_C_term_dom"/>
</dbReference>
<comment type="caution">
    <text evidence="5">The sequence shown here is derived from an EMBL/GenBank/DDBJ whole genome shotgun (WGS) entry which is preliminary data.</text>
</comment>